<dbReference type="InterPro" id="IPR001478">
    <property type="entry name" value="PDZ"/>
</dbReference>
<evidence type="ECO:0000256" key="16">
    <source>
        <dbReference type="SAM" id="SignalP"/>
    </source>
</evidence>
<evidence type="ECO:0000256" key="6">
    <source>
        <dbReference type="ARBA" id="ARBA00022670"/>
    </source>
</evidence>
<evidence type="ECO:0000256" key="5">
    <source>
        <dbReference type="ARBA" id="ARBA00013958"/>
    </source>
</evidence>
<evidence type="ECO:0000256" key="9">
    <source>
        <dbReference type="ARBA" id="ARBA00022764"/>
    </source>
</evidence>
<feature type="binding site" evidence="15">
    <location>
        <position position="136"/>
    </location>
    <ligand>
        <name>substrate</name>
    </ligand>
</feature>
<evidence type="ECO:0000256" key="2">
    <source>
        <dbReference type="ARBA" id="ARBA00004418"/>
    </source>
</evidence>
<dbReference type="PRINTS" id="PR00834">
    <property type="entry name" value="PROTEASES2C"/>
</dbReference>
<dbReference type="PANTHER" id="PTHR22939">
    <property type="entry name" value="SERINE PROTEASE FAMILY S1C HTRA-RELATED"/>
    <property type="match status" value="1"/>
</dbReference>
<feature type="active site" description="Charge relay system" evidence="14">
    <location>
        <position position="106"/>
    </location>
</feature>
<evidence type="ECO:0000259" key="17">
    <source>
        <dbReference type="PROSITE" id="PS50106"/>
    </source>
</evidence>
<dbReference type="NCBIfam" id="TIGR02037">
    <property type="entry name" value="degP_htrA_DO"/>
    <property type="match status" value="1"/>
</dbReference>
<organism evidence="18 19">
    <name type="scientific">Candidatus Fonsibacter lacus</name>
    <dbReference type="NCBI Taxonomy" id="2576439"/>
    <lineage>
        <taxon>Bacteria</taxon>
        <taxon>Pseudomonadati</taxon>
        <taxon>Pseudomonadota</taxon>
        <taxon>Alphaproteobacteria</taxon>
        <taxon>Candidatus Pelagibacterales</taxon>
        <taxon>Candidatus Pelagibacterales incertae sedis</taxon>
        <taxon>Candidatus Fonsibacter</taxon>
    </lineage>
</organism>
<evidence type="ECO:0000256" key="13">
    <source>
        <dbReference type="ARBA" id="ARBA00032850"/>
    </source>
</evidence>
<dbReference type="PROSITE" id="PS50106">
    <property type="entry name" value="PDZ"/>
    <property type="match status" value="1"/>
</dbReference>
<dbReference type="AlphaFoldDB" id="A0A964XQ70"/>
<evidence type="ECO:0000256" key="10">
    <source>
        <dbReference type="ARBA" id="ARBA00022801"/>
    </source>
</evidence>
<dbReference type="InterPro" id="IPR001940">
    <property type="entry name" value="Peptidase_S1C"/>
</dbReference>
<comment type="subcellular location">
    <subcellularLocation>
        <location evidence="2">Periplasm</location>
    </subcellularLocation>
</comment>
<gene>
    <name evidence="18" type="ORF">EBV32_02125</name>
</gene>
<dbReference type="EC" id="3.4.21.107" evidence="4"/>
<comment type="similarity">
    <text evidence="3">Belongs to the peptidase S1C family.</text>
</comment>
<dbReference type="Gene3D" id="2.30.42.10">
    <property type="match status" value="2"/>
</dbReference>
<reference evidence="18" key="1">
    <citation type="submission" date="2018-10" db="EMBL/GenBank/DDBJ databases">
        <title>Iterative Subtractive Binning of Freshwater Chronoseries Metagenomes Recovers Nearly Complete Genomes from over Four Hundred Novel Species.</title>
        <authorList>
            <person name="Rodriguez-R L.M."/>
            <person name="Tsementzi D."/>
            <person name="Luo C."/>
            <person name="Konstantinidis K.T."/>
        </authorList>
    </citation>
    <scope>NUCLEOTIDE SEQUENCE</scope>
    <source>
        <strain evidence="18">WB7_6_001</strain>
    </source>
</reference>
<proteinExistence type="inferred from homology"/>
<feature type="binding site" evidence="15">
    <location>
        <begin position="208"/>
        <end position="210"/>
    </location>
    <ligand>
        <name>substrate</name>
    </ligand>
</feature>
<dbReference type="PANTHER" id="PTHR22939:SF130">
    <property type="entry name" value="PERIPLASMIC SERINE ENDOPROTEASE DEGP-LIKE-RELATED"/>
    <property type="match status" value="1"/>
</dbReference>
<dbReference type="GO" id="GO:0006508">
    <property type="term" value="P:proteolysis"/>
    <property type="evidence" value="ECO:0007669"/>
    <property type="project" value="UniProtKB-KW"/>
</dbReference>
<dbReference type="Pfam" id="PF13180">
    <property type="entry name" value="PDZ_2"/>
    <property type="match status" value="1"/>
</dbReference>
<evidence type="ECO:0000256" key="7">
    <source>
        <dbReference type="ARBA" id="ARBA00022729"/>
    </source>
</evidence>
<evidence type="ECO:0000256" key="14">
    <source>
        <dbReference type="PIRSR" id="PIRSR611782-1"/>
    </source>
</evidence>
<sequence>MKNFKKFLLIIFCNILLITNLNSKEVPDSFADLVEKLIPSVVNISATRVIETRSQNPFPFQFPPGHPFEDLFKDFDRGGSPQKRKTQSLGSGFIIDKEGIIITNNHVVQSAEGIFVKLTNGKEYEAKVLGTDPTSDIAVIKINTKDNLKAVTFADSDKARVGDWVIAIGNPFGLGGTVTAGIISARNRDISLGKYDDFIQTDAPINQGNSGGPLFNIKGEVVGINSAILSNSGGSVGIGFAIPANFAKNVIKQITETGEIKRGYIGVRIQEVTKEIADSLGLKSQEGALVSSASAGGPADKAGIEAGDIILEFNNKKVDNMRKLPKIVADTPIGQSVEVKIWRNKKILTKNITVTRLEETSEYKNENSKQATPSVVTIKELGIKIRNINNQDVEKRSNLKDKKGVYILEISGDSPLALLPVQEGEIIIAVANTPVSNVKNFEEQFKKELRKNTNSVLLTILDSNNQSKFIGVKIK</sequence>
<dbReference type="GO" id="GO:0004252">
    <property type="term" value="F:serine-type endopeptidase activity"/>
    <property type="evidence" value="ECO:0007669"/>
    <property type="project" value="InterPro"/>
</dbReference>
<keyword evidence="6" id="KW-0645">Protease</keyword>
<accession>A0A964XQ70</accession>
<dbReference type="InterPro" id="IPR009003">
    <property type="entry name" value="Peptidase_S1_PA"/>
</dbReference>
<comment type="catalytic activity">
    <reaction evidence="1">
        <text>Acts on substrates that are at least partially unfolded. The cleavage site P1 residue is normally between a pair of hydrophobic residues, such as Val-|-Val.</text>
        <dbReference type="EC" id="3.4.21.107"/>
    </reaction>
</comment>
<evidence type="ECO:0000256" key="11">
    <source>
        <dbReference type="ARBA" id="ARBA00022825"/>
    </source>
</evidence>
<evidence type="ECO:0000256" key="1">
    <source>
        <dbReference type="ARBA" id="ARBA00001772"/>
    </source>
</evidence>
<feature type="chain" id="PRO_5039378635" description="Probable periplasmic serine endoprotease DegP-like" evidence="16">
    <location>
        <begin position="24"/>
        <end position="475"/>
    </location>
</feature>
<comment type="caution">
    <text evidence="18">The sequence shown here is derived from an EMBL/GenBank/DDBJ whole genome shotgun (WGS) entry which is preliminary data.</text>
</comment>
<dbReference type="InterPro" id="IPR036034">
    <property type="entry name" value="PDZ_sf"/>
</dbReference>
<feature type="signal peptide" evidence="16">
    <location>
        <begin position="1"/>
        <end position="23"/>
    </location>
</feature>
<dbReference type="SUPFAM" id="SSF50156">
    <property type="entry name" value="PDZ domain-like"/>
    <property type="match status" value="2"/>
</dbReference>
<feature type="binding site" evidence="15">
    <location>
        <position position="106"/>
    </location>
    <ligand>
        <name>substrate</name>
    </ligand>
</feature>
<evidence type="ECO:0000313" key="19">
    <source>
        <dbReference type="Proteomes" id="UP000713222"/>
    </source>
</evidence>
<feature type="active site" description="Charge relay system" evidence="14">
    <location>
        <position position="210"/>
    </location>
</feature>
<evidence type="ECO:0000313" key="18">
    <source>
        <dbReference type="EMBL" id="NBN87873.1"/>
    </source>
</evidence>
<keyword evidence="12" id="KW-0346">Stress response</keyword>
<dbReference type="CDD" id="cd10839">
    <property type="entry name" value="cpPDZ1_DegP-like"/>
    <property type="match status" value="1"/>
</dbReference>
<evidence type="ECO:0000256" key="4">
    <source>
        <dbReference type="ARBA" id="ARBA00013035"/>
    </source>
</evidence>
<dbReference type="Proteomes" id="UP000713222">
    <property type="component" value="Unassembled WGS sequence"/>
</dbReference>
<protein>
    <recommendedName>
        <fullName evidence="5">Probable periplasmic serine endoprotease DegP-like</fullName>
        <ecNumber evidence="4">3.4.21.107</ecNumber>
    </recommendedName>
    <alternativeName>
        <fullName evidence="13">Protease Do</fullName>
    </alternativeName>
</protein>
<dbReference type="GO" id="GO:0042597">
    <property type="term" value="C:periplasmic space"/>
    <property type="evidence" value="ECO:0007669"/>
    <property type="project" value="UniProtKB-SubCell"/>
</dbReference>
<evidence type="ECO:0000256" key="12">
    <source>
        <dbReference type="ARBA" id="ARBA00023016"/>
    </source>
</evidence>
<dbReference type="InterPro" id="IPR011782">
    <property type="entry name" value="Pept_S1C_Do"/>
</dbReference>
<dbReference type="FunFam" id="2.40.10.120:FF:000007">
    <property type="entry name" value="Periplasmic serine endoprotease DegP-like"/>
    <property type="match status" value="1"/>
</dbReference>
<dbReference type="SMART" id="SM00228">
    <property type="entry name" value="PDZ"/>
    <property type="match status" value="2"/>
</dbReference>
<evidence type="ECO:0000256" key="3">
    <source>
        <dbReference type="ARBA" id="ARBA00010541"/>
    </source>
</evidence>
<name>A0A964XQ70_9PROT</name>
<feature type="active site" description="Charge relay system" evidence="14">
    <location>
        <position position="136"/>
    </location>
</feature>
<feature type="domain" description="PDZ" evidence="17">
    <location>
        <begin position="266"/>
        <end position="345"/>
    </location>
</feature>
<keyword evidence="7 16" id="KW-0732">Signal</keyword>
<keyword evidence="10" id="KW-0378">Hydrolase</keyword>
<evidence type="ECO:0000256" key="15">
    <source>
        <dbReference type="PIRSR" id="PIRSR611782-2"/>
    </source>
</evidence>
<dbReference type="Gene3D" id="2.40.10.120">
    <property type="match status" value="1"/>
</dbReference>
<evidence type="ECO:0000256" key="8">
    <source>
        <dbReference type="ARBA" id="ARBA00022737"/>
    </source>
</evidence>
<dbReference type="Pfam" id="PF13365">
    <property type="entry name" value="Trypsin_2"/>
    <property type="match status" value="1"/>
</dbReference>
<keyword evidence="11" id="KW-0720">Serine protease</keyword>
<dbReference type="SUPFAM" id="SSF50494">
    <property type="entry name" value="Trypsin-like serine proteases"/>
    <property type="match status" value="1"/>
</dbReference>
<keyword evidence="9" id="KW-0574">Periplasm</keyword>
<dbReference type="EMBL" id="RGET01000020">
    <property type="protein sequence ID" value="NBN87873.1"/>
    <property type="molecule type" value="Genomic_DNA"/>
</dbReference>
<keyword evidence="8" id="KW-0677">Repeat</keyword>